<dbReference type="GeneID" id="98393463"/>
<feature type="compositionally biased region" description="Polar residues" evidence="1">
    <location>
        <begin position="36"/>
        <end position="46"/>
    </location>
</feature>
<dbReference type="SUPFAM" id="SSF54001">
    <property type="entry name" value="Cysteine proteinases"/>
    <property type="match status" value="1"/>
</dbReference>
<accession>A0A2L0D4T0</accession>
<proteinExistence type="predicted"/>
<sequence>MSKNKILSIILLCGMIISESAAVTSTVYATVDSEQQTEQSAVITNDKTAEKKENNDKKTASADQSVTETVQSSDNVTLANNGSQTVASEFVETPASTGADSSAPSAETVASSTPETSSTNTDEKKDAVDQSSTKDQTSQPSSTSNTANQKPAANNSSVPATSSKVNPSVKAPAVTTNQGVANSVPTENTVASSTASIESFSNVVLDDAIIVSNQYVDHWSGQDAYTHNLLSKRFGISAEQLDGFLQSTGIDYDSNRFNGENLLKWEKESGLDVRAIVAIAIAESSLGTAGVAKDNQANAFGYGAFDNNPDNAKRFNDEEAIKALTKISIIKNKNNTFKRQDDKARQLANGQLDVAKDGGVYFTDTSGTGKRRAKVMEDLDRWIDQHGGTPKAPALANTLISSGSIASSIPEGFNLSASIDKSGYTAATYPWGQCTWYVYNRAQEFGIAFSPFMGNGGDWRLKLGYETSHEPKQGAAVSFAPGQAGADATYGHVAFVEDVREDGSILISESNVTGLGNISFRTFSAQEAKQLTYVFGQK</sequence>
<dbReference type="AlphaFoldDB" id="A0A2L0D4T0"/>
<dbReference type="Gene3D" id="1.10.530.10">
    <property type="match status" value="1"/>
</dbReference>
<dbReference type="Gene3D" id="3.90.1720.10">
    <property type="entry name" value="endopeptidase domain like (from Nostoc punctiforme)"/>
    <property type="match status" value="1"/>
</dbReference>
<evidence type="ECO:0000313" key="4">
    <source>
        <dbReference type="EMBL" id="AUW96694.1"/>
    </source>
</evidence>
<feature type="compositionally biased region" description="Polar residues" evidence="1">
    <location>
        <begin position="129"/>
        <end position="166"/>
    </location>
</feature>
<feature type="domain" description="Peptidase C51" evidence="3">
    <location>
        <begin position="409"/>
        <end position="535"/>
    </location>
</feature>
<feature type="compositionally biased region" description="Basic and acidic residues" evidence="1">
    <location>
        <begin position="47"/>
        <end position="60"/>
    </location>
</feature>
<dbReference type="OrthoDB" id="977752at2"/>
<feature type="signal peptide" evidence="2">
    <location>
        <begin position="1"/>
        <end position="21"/>
    </location>
</feature>
<evidence type="ECO:0000259" key="3">
    <source>
        <dbReference type="PROSITE" id="PS50911"/>
    </source>
</evidence>
<feature type="chain" id="PRO_5038895128" evidence="2">
    <location>
        <begin position="22"/>
        <end position="538"/>
    </location>
</feature>
<dbReference type="Pfam" id="PF05257">
    <property type="entry name" value="CHAP"/>
    <property type="match status" value="1"/>
</dbReference>
<dbReference type="KEGG" id="splr:C0J00_06005"/>
<evidence type="ECO:0000256" key="2">
    <source>
        <dbReference type="SAM" id="SignalP"/>
    </source>
</evidence>
<protein>
    <submittedName>
        <fullName evidence="4">CHAP domain-containing protein</fullName>
    </submittedName>
</protein>
<feature type="region of interest" description="Disordered" evidence="1">
    <location>
        <begin position="36"/>
        <end position="79"/>
    </location>
</feature>
<evidence type="ECO:0000256" key="1">
    <source>
        <dbReference type="SAM" id="MobiDB-lite"/>
    </source>
</evidence>
<evidence type="ECO:0000313" key="5">
    <source>
        <dbReference type="Proteomes" id="UP000238956"/>
    </source>
</evidence>
<feature type="compositionally biased region" description="Polar residues" evidence="1">
    <location>
        <begin position="94"/>
        <end position="120"/>
    </location>
</feature>
<keyword evidence="5" id="KW-1185">Reference proteome</keyword>
<organism evidence="4 5">
    <name type="scientific">Streptococcus pluranimalium</name>
    <dbReference type="NCBI Taxonomy" id="82348"/>
    <lineage>
        <taxon>Bacteria</taxon>
        <taxon>Bacillati</taxon>
        <taxon>Bacillota</taxon>
        <taxon>Bacilli</taxon>
        <taxon>Lactobacillales</taxon>
        <taxon>Streptococcaceae</taxon>
        <taxon>Streptococcus</taxon>
    </lineage>
</organism>
<gene>
    <name evidence="4" type="ORF">C0J00_06005</name>
</gene>
<dbReference type="InterPro" id="IPR007921">
    <property type="entry name" value="CHAP_dom"/>
</dbReference>
<reference evidence="4 5" key="2">
    <citation type="submission" date="2018-02" db="EMBL/GenBank/DDBJ databases">
        <title>Whole genome sequencing analysis of Streptococcus pluranimalium isolated from cattle infected mastitis in China.</title>
        <authorList>
            <person name="Zhang J.-R."/>
            <person name="Hu G.-Z."/>
        </authorList>
    </citation>
    <scope>NUCLEOTIDE SEQUENCE [LARGE SCALE GENOMIC DNA]</scope>
    <source>
        <strain evidence="4 5">TH11417</strain>
    </source>
</reference>
<dbReference type="Proteomes" id="UP000238956">
    <property type="component" value="Chromosome"/>
</dbReference>
<keyword evidence="2" id="KW-0732">Signal</keyword>
<dbReference type="InterPro" id="IPR038765">
    <property type="entry name" value="Papain-like_cys_pep_sf"/>
</dbReference>
<dbReference type="RefSeq" id="WP_104968021.1">
    <property type="nucleotide sequence ID" value="NZ_CP025536.1"/>
</dbReference>
<dbReference type="EMBL" id="CP025536">
    <property type="protein sequence ID" value="AUW96694.1"/>
    <property type="molecule type" value="Genomic_DNA"/>
</dbReference>
<name>A0A2L0D4T0_9STRE</name>
<dbReference type="PROSITE" id="PS50911">
    <property type="entry name" value="CHAP"/>
    <property type="match status" value="1"/>
</dbReference>
<feature type="region of interest" description="Disordered" evidence="1">
    <location>
        <begin position="92"/>
        <end position="168"/>
    </location>
</feature>
<feature type="compositionally biased region" description="Polar residues" evidence="1">
    <location>
        <begin position="61"/>
        <end position="79"/>
    </location>
</feature>
<reference evidence="4 5" key="1">
    <citation type="submission" date="2017-12" db="EMBL/GenBank/DDBJ databases">
        <authorList>
            <person name="Hurst M.R.H."/>
        </authorList>
    </citation>
    <scope>NUCLEOTIDE SEQUENCE [LARGE SCALE GENOMIC DNA]</scope>
    <source>
        <strain evidence="4 5">TH11417</strain>
    </source>
</reference>